<dbReference type="InterPro" id="IPR038165">
    <property type="entry name" value="FlgT_C_sf"/>
</dbReference>
<reference evidence="5 6" key="1">
    <citation type="submission" date="2019-08" db="EMBL/GenBank/DDBJ databases">
        <title>Marinobacter ZYF650 sp. nov., a marine bacterium isolated from seawater of the Mariana trench.</title>
        <authorList>
            <person name="Ahmad W."/>
        </authorList>
    </citation>
    <scope>NUCLEOTIDE SEQUENCE [LARGE SCALE GENOMIC DNA]</scope>
    <source>
        <strain evidence="5 6">ZYF650</strain>
    </source>
</reference>
<dbReference type="Pfam" id="PF16539">
    <property type="entry name" value="FlgT_M"/>
    <property type="match status" value="1"/>
</dbReference>
<feature type="domain" description="Flagellar assembly protein T middle" evidence="3">
    <location>
        <begin position="115"/>
        <end position="272"/>
    </location>
</feature>
<dbReference type="Pfam" id="PF16548">
    <property type="entry name" value="FlgT_N"/>
    <property type="match status" value="1"/>
</dbReference>
<feature type="domain" description="Flagellar assembly protein T C-terminal" evidence="2">
    <location>
        <begin position="321"/>
        <end position="395"/>
    </location>
</feature>
<evidence type="ECO:0000313" key="6">
    <source>
        <dbReference type="Proteomes" id="UP000323161"/>
    </source>
</evidence>
<organism evidence="5 6">
    <name type="scientific">Marinobacter salinexigens</name>
    <dbReference type="NCBI Taxonomy" id="2919747"/>
    <lineage>
        <taxon>Bacteria</taxon>
        <taxon>Pseudomonadati</taxon>
        <taxon>Pseudomonadota</taxon>
        <taxon>Gammaproteobacteria</taxon>
        <taxon>Pseudomonadales</taxon>
        <taxon>Marinobacteraceae</taxon>
        <taxon>Marinobacter</taxon>
    </lineage>
</organism>
<name>A0A5B0VMT0_9GAMM</name>
<dbReference type="Proteomes" id="UP000323161">
    <property type="component" value="Unassembled WGS sequence"/>
</dbReference>
<evidence type="ECO:0000256" key="1">
    <source>
        <dbReference type="SAM" id="SignalP"/>
    </source>
</evidence>
<accession>A0A5B0VMT0</accession>
<evidence type="ECO:0000259" key="3">
    <source>
        <dbReference type="Pfam" id="PF16539"/>
    </source>
</evidence>
<dbReference type="InterPro" id="IPR032370">
    <property type="entry name" value="FlgT_N"/>
</dbReference>
<dbReference type="InterPro" id="IPR032386">
    <property type="entry name" value="FlgT_M"/>
</dbReference>
<comment type="caution">
    <text evidence="5">The sequence shown here is derived from an EMBL/GenBank/DDBJ whole genome shotgun (WGS) entry which is preliminary data.</text>
</comment>
<evidence type="ECO:0000259" key="2">
    <source>
        <dbReference type="Pfam" id="PF16538"/>
    </source>
</evidence>
<dbReference type="RefSeq" id="WP_149598535.1">
    <property type="nucleotide sequence ID" value="NZ_VTUU01000001.1"/>
</dbReference>
<evidence type="ECO:0000313" key="5">
    <source>
        <dbReference type="EMBL" id="KAA1175896.1"/>
    </source>
</evidence>
<dbReference type="Gene3D" id="3.30.1660.40">
    <property type="entry name" value="FlgT, N-terminal domain"/>
    <property type="match status" value="1"/>
</dbReference>
<dbReference type="InterPro" id="IPR038180">
    <property type="entry name" value="FlgT_N_sf"/>
</dbReference>
<evidence type="ECO:0008006" key="7">
    <source>
        <dbReference type="Google" id="ProtNLM"/>
    </source>
</evidence>
<evidence type="ECO:0000259" key="4">
    <source>
        <dbReference type="Pfam" id="PF16548"/>
    </source>
</evidence>
<dbReference type="EMBL" id="VTUU01000001">
    <property type="protein sequence ID" value="KAA1175896.1"/>
    <property type="molecule type" value="Genomic_DNA"/>
</dbReference>
<sequence>MKVFLGLMVMLVAVSQVQAVVLEGVGSAVIYQGDLEAARAKARQAALRDLSLQYEARVSTSDTMENGVLTGSRTEVASRARARNVRVVDETQSGNRLRIVVRADVTEGAGSCGAGDASHLRKRVAVMGFPMIEPSQARLGRLDDAGERLPQRLQQKLRETGQLQVLGASSRQLFSEIPDAPTSMAGDNALSNVVQVARELGAQFVVTGVIRDMEVSDPSAWGTSVWDGMKRTLWNGDQSRRFVVDLMVFDGFSGSPVYRQRFATSADWDASTGSSDGFGSGGFQASAYGRAVDDAIDDMALAVNDVVACQPFMTRITRVDGDTVTLESGATAGLRPGDELHLYRSARYWNSLGGTPELSDARQTVTLNNVHPDFSNGSMSLPGGQLNIQRDDVAIIW</sequence>
<keyword evidence="1" id="KW-0732">Signal</keyword>
<dbReference type="AlphaFoldDB" id="A0A5B0VMT0"/>
<keyword evidence="6" id="KW-1185">Reference proteome</keyword>
<feature type="domain" description="Flagellar assembly protein T N-terminal" evidence="4">
    <location>
        <begin position="21"/>
        <end position="107"/>
    </location>
</feature>
<feature type="chain" id="PRO_5022744987" description="Lipoprotein" evidence="1">
    <location>
        <begin position="20"/>
        <end position="397"/>
    </location>
</feature>
<dbReference type="Gene3D" id="3.40.50.10610">
    <property type="entry name" value="ABC-type transport auxiliary lipoprotein component"/>
    <property type="match status" value="1"/>
</dbReference>
<dbReference type="Pfam" id="PF16538">
    <property type="entry name" value="FlgT_C"/>
    <property type="match status" value="1"/>
</dbReference>
<dbReference type="Gene3D" id="2.40.10.410">
    <property type="entry name" value="FlgT, C-terminal domain"/>
    <property type="match status" value="1"/>
</dbReference>
<feature type="signal peptide" evidence="1">
    <location>
        <begin position="1"/>
        <end position="19"/>
    </location>
</feature>
<proteinExistence type="predicted"/>
<protein>
    <recommendedName>
        <fullName evidence="7">Lipoprotein</fullName>
    </recommendedName>
</protein>
<gene>
    <name evidence="5" type="ORF">FWJ25_01825</name>
</gene>
<dbReference type="InterPro" id="IPR032388">
    <property type="entry name" value="FlgT_C"/>
</dbReference>